<evidence type="ECO:0000256" key="1">
    <source>
        <dbReference type="SAM" id="SignalP"/>
    </source>
</evidence>
<comment type="caution">
    <text evidence="2">The sequence shown here is derived from an EMBL/GenBank/DDBJ whole genome shotgun (WGS) entry which is preliminary data.</text>
</comment>
<dbReference type="AlphaFoldDB" id="A0A431WV50"/>
<keyword evidence="1" id="KW-0732">Signal</keyword>
<name>A0A431WV50_9GAMM</name>
<dbReference type="Proteomes" id="UP000267448">
    <property type="component" value="Unassembled WGS sequence"/>
</dbReference>
<reference evidence="2 3" key="1">
    <citation type="submission" date="2018-12" db="EMBL/GenBank/DDBJ databases">
        <authorList>
            <person name="Yu L."/>
        </authorList>
    </citation>
    <scope>NUCLEOTIDE SEQUENCE [LARGE SCALE GENOMIC DNA]</scope>
    <source>
        <strain evidence="2 3">HAW-EB2</strain>
    </source>
</reference>
<keyword evidence="3" id="KW-1185">Reference proteome</keyword>
<sequence>MRYVLVLVALLSSFYSRADAIDDIFSEGVFDTKWGGALSEVKEIFPNAEKKSINGLEWLEDNNSKEVLGFERDDEKFQFFFDSEGRLNGVGVYFSIDHYGELFVKLETLFGAWKKGEGTNIPYIQWVSESGITLTLTSVPSAFSIQTMLSIGYPNLEPAKTSKDSLGF</sequence>
<evidence type="ECO:0000313" key="3">
    <source>
        <dbReference type="Proteomes" id="UP000267448"/>
    </source>
</evidence>
<organism evidence="2 3">
    <name type="scientific">Shewanella canadensis</name>
    <dbReference type="NCBI Taxonomy" id="271096"/>
    <lineage>
        <taxon>Bacteria</taxon>
        <taxon>Pseudomonadati</taxon>
        <taxon>Pseudomonadota</taxon>
        <taxon>Gammaproteobacteria</taxon>
        <taxon>Alteromonadales</taxon>
        <taxon>Shewanellaceae</taxon>
        <taxon>Shewanella</taxon>
    </lineage>
</organism>
<evidence type="ECO:0000313" key="2">
    <source>
        <dbReference type="EMBL" id="RTR38944.1"/>
    </source>
</evidence>
<dbReference type="OrthoDB" id="6400557at2"/>
<proteinExistence type="predicted"/>
<feature type="signal peptide" evidence="1">
    <location>
        <begin position="1"/>
        <end position="18"/>
    </location>
</feature>
<accession>A0A431WV50</accession>
<gene>
    <name evidence="2" type="ORF">EKG38_12405</name>
</gene>
<protein>
    <submittedName>
        <fullName evidence="2">Uncharacterized protein</fullName>
    </submittedName>
</protein>
<feature type="chain" id="PRO_5019030764" evidence="1">
    <location>
        <begin position="19"/>
        <end position="168"/>
    </location>
</feature>
<dbReference type="RefSeq" id="WP_126520552.1">
    <property type="nucleotide sequence ID" value="NZ_RXNU01000005.1"/>
</dbReference>
<dbReference type="EMBL" id="RXNU01000005">
    <property type="protein sequence ID" value="RTR38944.1"/>
    <property type="molecule type" value="Genomic_DNA"/>
</dbReference>